<dbReference type="InterPro" id="IPR052170">
    <property type="entry name" value="M29_Exopeptidase"/>
</dbReference>
<reference evidence="2" key="1">
    <citation type="submission" date="2020-05" db="EMBL/GenBank/DDBJ databases">
        <authorList>
            <person name="Chiriac C."/>
            <person name="Salcher M."/>
            <person name="Ghai R."/>
            <person name="Kavagutti S V."/>
        </authorList>
    </citation>
    <scope>NUCLEOTIDE SEQUENCE</scope>
</reference>
<accession>A0A6J6EXQ0</accession>
<dbReference type="PANTHER" id="PTHR34448">
    <property type="entry name" value="AMINOPEPTIDASE"/>
    <property type="match status" value="1"/>
</dbReference>
<evidence type="ECO:0000256" key="1">
    <source>
        <dbReference type="ARBA" id="ARBA00022723"/>
    </source>
</evidence>
<name>A0A6J6EXQ0_9ZZZZ</name>
<dbReference type="GO" id="GO:0046872">
    <property type="term" value="F:metal ion binding"/>
    <property type="evidence" value="ECO:0007669"/>
    <property type="project" value="UniProtKB-KW"/>
</dbReference>
<keyword evidence="1" id="KW-0479">Metal-binding</keyword>
<gene>
    <name evidence="2" type="ORF">UFOPK1726_00949</name>
</gene>
<dbReference type="SUPFAM" id="SSF144052">
    <property type="entry name" value="Thermophilic metalloprotease-like"/>
    <property type="match status" value="1"/>
</dbReference>
<evidence type="ECO:0000313" key="2">
    <source>
        <dbReference type="EMBL" id="CAB4581382.1"/>
    </source>
</evidence>
<proteinExistence type="predicted"/>
<dbReference type="EMBL" id="CAEZTT010000118">
    <property type="protein sequence ID" value="CAB4581382.1"/>
    <property type="molecule type" value="Genomic_DNA"/>
</dbReference>
<organism evidence="2">
    <name type="scientific">freshwater metagenome</name>
    <dbReference type="NCBI Taxonomy" id="449393"/>
    <lineage>
        <taxon>unclassified sequences</taxon>
        <taxon>metagenomes</taxon>
        <taxon>ecological metagenomes</taxon>
    </lineage>
</organism>
<protein>
    <submittedName>
        <fullName evidence="2">Unannotated protein</fullName>
    </submittedName>
</protein>
<dbReference type="AlphaFoldDB" id="A0A6J6EXQ0"/>
<sequence>MNLHERRWRIASTFLLAMITASMSTIQSTALGRQFPKFDLSRLLGTVFKPTFGRTICILIDLPDLAEAKDYAFLKNPARAVQKRAYDYFYQGLKKGVADELVLKGGEMYAYTQTTGSNLDLPDDCVDMSGRKLSLEKDIYPNYDIILCISTFSATAPLTAFAKQYGFRGATLHGLNEVILNSGLAVDYEEVSRDAEKLRLAMTRSDWVEIDFTVENGPDMSIHLDLNRQEAQKSHGLCQGDAPDIANLPAGEVYFVPTSAEGTFPLKYEDGTLGKLTVTGGRIIKAELIEGHQATIDAHNAKLADDPMTGVLGELGFGTQVLPVSGADIQDEKVLGTCHMATGRDDHLGGHITPAQFKRHQNATHDDILFAPHKTPNFDIKQARMHRDGKIQVLIEHFQPCRYLLDALASE</sequence>
<dbReference type="PANTHER" id="PTHR34448:SF1">
    <property type="entry name" value="BLL6088 PROTEIN"/>
    <property type="match status" value="1"/>
</dbReference>